<dbReference type="Proteomes" id="UP000838412">
    <property type="component" value="Chromosome 4"/>
</dbReference>
<keyword evidence="9" id="KW-1185">Reference proteome</keyword>
<dbReference type="GO" id="GO:0005634">
    <property type="term" value="C:nucleus"/>
    <property type="evidence" value="ECO:0007669"/>
    <property type="project" value="TreeGrafter"/>
</dbReference>
<dbReference type="InterPro" id="IPR036412">
    <property type="entry name" value="HAD-like_sf"/>
</dbReference>
<dbReference type="InterPro" id="IPR026058">
    <property type="entry name" value="LIPIN"/>
</dbReference>
<proteinExistence type="inferred from homology"/>
<dbReference type="Pfam" id="PF04571">
    <property type="entry name" value="Lipin_N"/>
    <property type="match status" value="1"/>
</dbReference>
<evidence type="ECO:0000259" key="7">
    <source>
        <dbReference type="SMART" id="SM00775"/>
    </source>
</evidence>
<evidence type="ECO:0000256" key="6">
    <source>
        <dbReference type="SAM" id="MobiDB-lite"/>
    </source>
</evidence>
<dbReference type="PANTHER" id="PTHR12181:SF12">
    <property type="entry name" value="PHOSPHATIDATE PHOSPHATASE"/>
    <property type="match status" value="1"/>
</dbReference>
<feature type="compositionally biased region" description="Basic and acidic residues" evidence="6">
    <location>
        <begin position="688"/>
        <end position="701"/>
    </location>
</feature>
<dbReference type="InterPro" id="IPR013209">
    <property type="entry name" value="LNS2"/>
</dbReference>
<dbReference type="InterPro" id="IPR007651">
    <property type="entry name" value="Lipin_N"/>
</dbReference>
<feature type="compositionally biased region" description="Basic and acidic residues" evidence="6">
    <location>
        <begin position="1011"/>
        <end position="1024"/>
    </location>
</feature>
<feature type="compositionally biased region" description="Polar residues" evidence="6">
    <location>
        <begin position="182"/>
        <end position="192"/>
    </location>
</feature>
<dbReference type="EC" id="3.1.3.4" evidence="4"/>
<evidence type="ECO:0000256" key="2">
    <source>
        <dbReference type="ARBA" id="ARBA00001946"/>
    </source>
</evidence>
<evidence type="ECO:0000256" key="4">
    <source>
        <dbReference type="ARBA" id="ARBA00012638"/>
    </source>
</evidence>
<feature type="region of interest" description="Disordered" evidence="6">
    <location>
        <begin position="336"/>
        <end position="383"/>
    </location>
</feature>
<keyword evidence="5" id="KW-0378">Hydrolase</keyword>
<feature type="region of interest" description="Disordered" evidence="6">
    <location>
        <begin position="415"/>
        <end position="450"/>
    </location>
</feature>
<dbReference type="PANTHER" id="PTHR12181">
    <property type="entry name" value="LIPIN"/>
    <property type="match status" value="1"/>
</dbReference>
<dbReference type="Pfam" id="PF16876">
    <property type="entry name" value="Lipin_mid"/>
    <property type="match status" value="1"/>
</dbReference>
<comment type="similarity">
    <text evidence="3">Belongs to the lipin family.</text>
</comment>
<feature type="compositionally biased region" description="Basic and acidic residues" evidence="6">
    <location>
        <begin position="637"/>
        <end position="649"/>
    </location>
</feature>
<dbReference type="SUPFAM" id="SSF56784">
    <property type="entry name" value="HAD-like"/>
    <property type="match status" value="1"/>
</dbReference>
<feature type="region of interest" description="Disordered" evidence="6">
    <location>
        <begin position="499"/>
        <end position="530"/>
    </location>
</feature>
<sequence length="1024" mass="113356">MNYFGRFLSNFKEFYNEINAATLTGAIDIVVVQQEDGSYSCSPFHVRFGKMGVLHSREKVVDVTINGKNVGLQMKLGEAGEAFFVQESSDGSLVPFYLATSPIPSGAEELMEEGVRRMKEDQSLVEELFRHVGVQTDITARNLKLSAPGKSESESKSESGSSADKVTTIQVLSPEEDKRKSGSSLDDFTTPSDEIRSIADQLKEPDGASDDRPTTPKVVPSPSDAEDKKHNSVLVQTDAVDLGAMEKLGKVEVEFQQLQVSDGDESDLGDDERKGTSDNSARKRKMKRRSRNELRRESPRSEQKEEGVFTIDLGEEEEIDFAKNVHVQALVKEEQSRPDIYPYSDGDATPAVQPSSPVGSRPPTPKSDTEVELQRRGSITQTQGEMLTWNWGELPQGPHAVASNDLHFMPIQSAQEQDSLSVDGVDSAQLSSSTQASPKPGDEGKPSMLGGVFQFMRRPSSRKEDIEGGLYLDDLESGAIDPEVAALYFPKTTSHQAIKTAKDSLKEEDNFSEQSSLPQSPHSFGGASGGFDSGTETNPIFIVDEATEQVVDPAMSLCGGLTSTDKDIPDEKFMSAIVTHKDLCENPNILNHPDLVLRIEGKYYNWKVAAPTIMSYVMFQQPLPDLALSRLTEEHLPAKKEEPKKEESGRLSSWFSWRRSHSEQEGTGAQKSVSSATSSPITSAENSPMKHDVKPRSRDSTSDSEQEGQMKRERRDRRPSGKKLKKVTRLTSEQISKLNLQPGANEIVFSVTTRYQGTSRCKATIFLWQYDEKIVVSDIDGTITRSDVFGQVLPVFGKDWSQVGVAHLYDKIHQNGYKFLYLSSRAIGQARATREYLHWVQQGDIKLPKGPLLLAPSSLIVAFQKELIERKPEEFKISCLKDIQALFPPACNPFFAGFGNKVNDVWAYRAVDVPISRIFTVNHKGIVKQDGLPGTTLLNKGKNGTSFAPPAFQSSYSSLSGMVDHFFPALDRGRTTEFEKPSEYSLFTYWREPLPDISGDIDLGTSPQDPPAEKEKEKATEKSK</sequence>
<dbReference type="GO" id="GO:0019432">
    <property type="term" value="P:triglyceride biosynthetic process"/>
    <property type="evidence" value="ECO:0007669"/>
    <property type="project" value="TreeGrafter"/>
</dbReference>
<dbReference type="Pfam" id="PF08235">
    <property type="entry name" value="LNS2"/>
    <property type="match status" value="1"/>
</dbReference>
<feature type="compositionally biased region" description="Polar residues" evidence="6">
    <location>
        <begin position="428"/>
        <end position="437"/>
    </location>
</feature>
<dbReference type="OrthoDB" id="4567at2759"/>
<name>A0A8K0ESX8_BRALA</name>
<feature type="compositionally biased region" description="Basic and acidic residues" evidence="6">
    <location>
        <begin position="193"/>
        <end position="214"/>
    </location>
</feature>
<evidence type="ECO:0000256" key="3">
    <source>
        <dbReference type="ARBA" id="ARBA00005476"/>
    </source>
</evidence>
<dbReference type="GO" id="GO:0032869">
    <property type="term" value="P:cellular response to insulin stimulus"/>
    <property type="evidence" value="ECO:0007669"/>
    <property type="project" value="TreeGrafter"/>
</dbReference>
<evidence type="ECO:0000313" key="8">
    <source>
        <dbReference type="EMBL" id="CAH1261614.1"/>
    </source>
</evidence>
<evidence type="ECO:0000256" key="5">
    <source>
        <dbReference type="ARBA" id="ARBA00022801"/>
    </source>
</evidence>
<gene>
    <name evidence="8" type="primary">LPIN2</name>
    <name evidence="8" type="ORF">BLAG_LOCUS16982</name>
</gene>
<feature type="compositionally biased region" description="Basic and acidic residues" evidence="6">
    <location>
        <begin position="291"/>
        <end position="307"/>
    </location>
</feature>
<reference evidence="8" key="1">
    <citation type="submission" date="2022-01" db="EMBL/GenBank/DDBJ databases">
        <authorList>
            <person name="Braso-Vives M."/>
        </authorList>
    </citation>
    <scope>NUCLEOTIDE SEQUENCE</scope>
</reference>
<feature type="compositionally biased region" description="Polar residues" evidence="6">
    <location>
        <begin position="512"/>
        <end position="522"/>
    </location>
</feature>
<feature type="compositionally biased region" description="Basic and acidic residues" evidence="6">
    <location>
        <begin position="500"/>
        <end position="509"/>
    </location>
</feature>
<dbReference type="AlphaFoldDB" id="A0A8K0ESX8"/>
<feature type="compositionally biased region" description="Basic and acidic residues" evidence="6">
    <location>
        <begin position="708"/>
        <end position="719"/>
    </location>
</feature>
<dbReference type="GO" id="GO:0008195">
    <property type="term" value="F:phosphatidate phosphatase activity"/>
    <property type="evidence" value="ECO:0007669"/>
    <property type="project" value="UniProtKB-EC"/>
</dbReference>
<feature type="compositionally biased region" description="Low complexity" evidence="6">
    <location>
        <begin position="672"/>
        <end position="684"/>
    </location>
</feature>
<dbReference type="GO" id="GO:0045944">
    <property type="term" value="P:positive regulation of transcription by RNA polymerase II"/>
    <property type="evidence" value="ECO:0007669"/>
    <property type="project" value="TreeGrafter"/>
</dbReference>
<feature type="region of interest" description="Disordered" evidence="6">
    <location>
        <begin position="143"/>
        <end position="232"/>
    </location>
</feature>
<feature type="region of interest" description="Disordered" evidence="6">
    <location>
        <begin position="260"/>
        <end position="311"/>
    </location>
</feature>
<protein>
    <recommendedName>
        <fullName evidence="4">phosphatidate phosphatase</fullName>
        <ecNumber evidence="4">3.1.3.4</ecNumber>
    </recommendedName>
</protein>
<dbReference type="EMBL" id="OV696689">
    <property type="protein sequence ID" value="CAH1261614.1"/>
    <property type="molecule type" value="Genomic_DNA"/>
</dbReference>
<dbReference type="InterPro" id="IPR031703">
    <property type="entry name" value="Lipin_mid"/>
</dbReference>
<evidence type="ECO:0000256" key="1">
    <source>
        <dbReference type="ARBA" id="ARBA00001180"/>
    </source>
</evidence>
<organism evidence="8 9">
    <name type="scientific">Branchiostoma lanceolatum</name>
    <name type="common">Common lancelet</name>
    <name type="synonym">Amphioxus lanceolatum</name>
    <dbReference type="NCBI Taxonomy" id="7740"/>
    <lineage>
        <taxon>Eukaryota</taxon>
        <taxon>Metazoa</taxon>
        <taxon>Chordata</taxon>
        <taxon>Cephalochordata</taxon>
        <taxon>Leptocardii</taxon>
        <taxon>Amphioxiformes</taxon>
        <taxon>Branchiostomatidae</taxon>
        <taxon>Branchiostoma</taxon>
    </lineage>
</organism>
<feature type="region of interest" description="Disordered" evidence="6">
    <location>
        <begin position="998"/>
        <end position="1024"/>
    </location>
</feature>
<dbReference type="GO" id="GO:0009062">
    <property type="term" value="P:fatty acid catabolic process"/>
    <property type="evidence" value="ECO:0007669"/>
    <property type="project" value="TreeGrafter"/>
</dbReference>
<dbReference type="SMART" id="SM00775">
    <property type="entry name" value="LNS2"/>
    <property type="match status" value="1"/>
</dbReference>
<dbReference type="GO" id="GO:0003713">
    <property type="term" value="F:transcription coactivator activity"/>
    <property type="evidence" value="ECO:0007669"/>
    <property type="project" value="TreeGrafter"/>
</dbReference>
<evidence type="ECO:0000313" key="9">
    <source>
        <dbReference type="Proteomes" id="UP000838412"/>
    </source>
</evidence>
<comment type="catalytic activity">
    <reaction evidence="1">
        <text>a 1,2-diacyl-sn-glycero-3-phosphate + H2O = a 1,2-diacyl-sn-glycerol + phosphate</text>
        <dbReference type="Rhea" id="RHEA:27429"/>
        <dbReference type="ChEBI" id="CHEBI:15377"/>
        <dbReference type="ChEBI" id="CHEBI:17815"/>
        <dbReference type="ChEBI" id="CHEBI:43474"/>
        <dbReference type="ChEBI" id="CHEBI:58608"/>
        <dbReference type="EC" id="3.1.3.4"/>
    </reaction>
    <physiologicalReaction direction="left-to-right" evidence="1">
        <dbReference type="Rhea" id="RHEA:27430"/>
    </physiologicalReaction>
</comment>
<comment type="cofactor">
    <cofactor evidence="2">
        <name>Mg(2+)</name>
        <dbReference type="ChEBI" id="CHEBI:18420"/>
    </cofactor>
</comment>
<feature type="domain" description="LNS2/PITP" evidence="7">
    <location>
        <begin position="774"/>
        <end position="930"/>
    </location>
</feature>
<accession>A0A8K0ESX8</accession>
<dbReference type="InterPro" id="IPR031315">
    <property type="entry name" value="LNS2/PITP"/>
</dbReference>
<feature type="region of interest" description="Disordered" evidence="6">
    <location>
        <begin position="637"/>
        <end position="728"/>
    </location>
</feature>